<accession>A0A5D3AM57</accession>
<reference evidence="1 2" key="1">
    <citation type="submission" date="2017-05" db="EMBL/GenBank/DDBJ databases">
        <title>The Genome Sequence of Tsuchiyaea wingfieldii DSM 27421.</title>
        <authorList>
            <person name="Cuomo C."/>
            <person name="Passer A."/>
            <person name="Billmyre B."/>
            <person name="Heitman J."/>
        </authorList>
    </citation>
    <scope>NUCLEOTIDE SEQUENCE [LARGE SCALE GENOMIC DNA]</scope>
    <source>
        <strain evidence="1 2">DSM 27421</strain>
    </source>
</reference>
<protein>
    <submittedName>
        <fullName evidence="1">Uncharacterized protein</fullName>
    </submittedName>
</protein>
<dbReference type="EMBL" id="NIDF01000233">
    <property type="protein sequence ID" value="TYJ51469.1"/>
    <property type="molecule type" value="Genomic_DNA"/>
</dbReference>
<sequence length="129" mass="14369">MVEPEAFKSDSRNGTPSAAQSASIRDISFFSVCYCASLLWFCLSGDTALPAADVDVERQKGLYLWVFFVSKMDEAARDSIFDFYRASHCAPHMHPGSSSDPCTTKIADTEDLDILDNDETFPSVNFHKR</sequence>
<organism evidence="1 2">
    <name type="scientific">Cryptococcus floricola</name>
    <dbReference type="NCBI Taxonomy" id="2591691"/>
    <lineage>
        <taxon>Eukaryota</taxon>
        <taxon>Fungi</taxon>
        <taxon>Dikarya</taxon>
        <taxon>Basidiomycota</taxon>
        <taxon>Agaricomycotina</taxon>
        <taxon>Tremellomycetes</taxon>
        <taxon>Tremellales</taxon>
        <taxon>Cryptococcaceae</taxon>
        <taxon>Cryptococcus</taxon>
    </lineage>
</organism>
<gene>
    <name evidence="1" type="ORF">B9479_007956</name>
</gene>
<name>A0A5D3AM57_9TREE</name>
<dbReference type="AlphaFoldDB" id="A0A5D3AM57"/>
<keyword evidence="2" id="KW-1185">Reference proteome</keyword>
<dbReference type="Pfam" id="PF20414">
    <property type="entry name" value="DUF6698"/>
    <property type="match status" value="1"/>
</dbReference>
<evidence type="ECO:0000313" key="2">
    <source>
        <dbReference type="Proteomes" id="UP000322245"/>
    </source>
</evidence>
<dbReference type="InterPro" id="IPR046521">
    <property type="entry name" value="DUF6698"/>
</dbReference>
<comment type="caution">
    <text evidence="1">The sequence shown here is derived from an EMBL/GenBank/DDBJ whole genome shotgun (WGS) entry which is preliminary data.</text>
</comment>
<dbReference type="Proteomes" id="UP000322245">
    <property type="component" value="Unassembled WGS sequence"/>
</dbReference>
<evidence type="ECO:0000313" key="1">
    <source>
        <dbReference type="EMBL" id="TYJ51469.1"/>
    </source>
</evidence>
<proteinExistence type="predicted"/>